<feature type="transmembrane region" description="Helical" evidence="1">
    <location>
        <begin position="301"/>
        <end position="320"/>
    </location>
</feature>
<keyword evidence="1" id="KW-1133">Transmembrane helix</keyword>
<sequence>MTSRGESAPFFLARAAKRGANSYGVIRVIAAVLVIWTHSYAVVRGADAWEPLRDLTGYSLGSHAVNIFFSLSGFMVASSWARSRDVADFALARILRIMPALVCVCGAIVIVSGLFLTNVSAGEYWTVANIGPFLARSLLIFSSETTLAGVFQDNPWPGVLNLPIWTIRYEVICYVSLIIFMLALGFLKVGVVTRRLLLATILGVSCVLLLLPEMTGHNELVARLARLFFAFYLGVTAWFERDRIKLSFPWLLAIWIPLAFCLASGSLLKLPLGMVAVAYLSFWLGSFQAGRLQDAADRTDLSYGIYVWGFFLQQCLIQFFPGQGVFANAISATFLAALFAWFSWTLVERPALNLRFRLRRRGSDTTQATEMHVQGVSGRRALQPDETS</sequence>
<feature type="transmembrane region" description="Helical" evidence="1">
    <location>
        <begin position="246"/>
        <end position="265"/>
    </location>
</feature>
<name>A0ABV2KS41_9HYPH</name>
<feature type="transmembrane region" description="Helical" evidence="1">
    <location>
        <begin position="24"/>
        <end position="43"/>
    </location>
</feature>
<keyword evidence="1" id="KW-0472">Membrane</keyword>
<dbReference type="RefSeq" id="WP_354152751.1">
    <property type="nucleotide sequence ID" value="NZ_JBEPMN010000016.1"/>
</dbReference>
<keyword evidence="4" id="KW-1185">Reference proteome</keyword>
<evidence type="ECO:0000259" key="2">
    <source>
        <dbReference type="Pfam" id="PF01757"/>
    </source>
</evidence>
<dbReference type="Proteomes" id="UP001549143">
    <property type="component" value="Unassembled WGS sequence"/>
</dbReference>
<dbReference type="Pfam" id="PF01757">
    <property type="entry name" value="Acyl_transf_3"/>
    <property type="match status" value="1"/>
</dbReference>
<dbReference type="InterPro" id="IPR050879">
    <property type="entry name" value="Acyltransferase_3"/>
</dbReference>
<evidence type="ECO:0000313" key="4">
    <source>
        <dbReference type="Proteomes" id="UP001549143"/>
    </source>
</evidence>
<feature type="domain" description="Acyltransferase 3" evidence="2">
    <location>
        <begin position="25"/>
        <end position="346"/>
    </location>
</feature>
<feature type="transmembrane region" description="Helical" evidence="1">
    <location>
        <begin position="94"/>
        <end position="116"/>
    </location>
</feature>
<dbReference type="EMBL" id="JBEPMN010000016">
    <property type="protein sequence ID" value="MET3662914.1"/>
    <property type="molecule type" value="Genomic_DNA"/>
</dbReference>
<feature type="transmembrane region" description="Helical" evidence="1">
    <location>
        <begin position="326"/>
        <end position="347"/>
    </location>
</feature>
<evidence type="ECO:0000313" key="3">
    <source>
        <dbReference type="EMBL" id="MET3662914.1"/>
    </source>
</evidence>
<feature type="transmembrane region" description="Helical" evidence="1">
    <location>
        <begin position="271"/>
        <end position="289"/>
    </location>
</feature>
<protein>
    <submittedName>
        <fullName evidence="3">Peptidoglycan/LPS O-acetylase OafA/YrhL</fullName>
    </submittedName>
</protein>
<feature type="transmembrane region" description="Helical" evidence="1">
    <location>
        <begin position="220"/>
        <end position="239"/>
    </location>
</feature>
<reference evidence="3 4" key="1">
    <citation type="submission" date="2024-06" db="EMBL/GenBank/DDBJ databases">
        <title>Genomic Encyclopedia of Type Strains, Phase IV (KMG-IV): sequencing the most valuable type-strain genomes for metagenomic binning, comparative biology and taxonomic classification.</title>
        <authorList>
            <person name="Goeker M."/>
        </authorList>
    </citation>
    <scope>NUCLEOTIDE SEQUENCE [LARGE SCALE GENOMIC DNA]</scope>
    <source>
        <strain evidence="3 4">DSM 19730</strain>
    </source>
</reference>
<dbReference type="PANTHER" id="PTHR23028:SF53">
    <property type="entry name" value="ACYL_TRANSF_3 DOMAIN-CONTAINING PROTEIN"/>
    <property type="match status" value="1"/>
</dbReference>
<gene>
    <name evidence="3" type="ORF">ABID44_003265</name>
</gene>
<dbReference type="PANTHER" id="PTHR23028">
    <property type="entry name" value="ACETYLTRANSFERASE"/>
    <property type="match status" value="1"/>
</dbReference>
<keyword evidence="1" id="KW-0812">Transmembrane</keyword>
<dbReference type="InterPro" id="IPR002656">
    <property type="entry name" value="Acyl_transf_3_dom"/>
</dbReference>
<feature type="transmembrane region" description="Helical" evidence="1">
    <location>
        <begin position="196"/>
        <end position="214"/>
    </location>
</feature>
<comment type="caution">
    <text evidence="3">The sequence shown here is derived from an EMBL/GenBank/DDBJ whole genome shotgun (WGS) entry which is preliminary data.</text>
</comment>
<feature type="transmembrane region" description="Helical" evidence="1">
    <location>
        <begin position="167"/>
        <end position="187"/>
    </location>
</feature>
<feature type="transmembrane region" description="Helical" evidence="1">
    <location>
        <begin position="63"/>
        <end position="82"/>
    </location>
</feature>
<organism evidence="3 4">
    <name type="scientific">Aquamicrobium ahrensii</name>
    <dbReference type="NCBI Taxonomy" id="469551"/>
    <lineage>
        <taxon>Bacteria</taxon>
        <taxon>Pseudomonadati</taxon>
        <taxon>Pseudomonadota</taxon>
        <taxon>Alphaproteobacteria</taxon>
        <taxon>Hyphomicrobiales</taxon>
        <taxon>Phyllobacteriaceae</taxon>
        <taxon>Aquamicrobium</taxon>
    </lineage>
</organism>
<accession>A0ABV2KS41</accession>
<proteinExistence type="predicted"/>
<evidence type="ECO:0000256" key="1">
    <source>
        <dbReference type="SAM" id="Phobius"/>
    </source>
</evidence>